<dbReference type="Proteomes" id="UP000288805">
    <property type="component" value="Unassembled WGS sequence"/>
</dbReference>
<evidence type="ECO:0000313" key="1">
    <source>
        <dbReference type="EMBL" id="RVW80725.1"/>
    </source>
</evidence>
<name>A0A438H8A9_VITVI</name>
<reference evidence="1 2" key="1">
    <citation type="journal article" date="2018" name="PLoS Genet.">
        <title>Population sequencing reveals clonal diversity and ancestral inbreeding in the grapevine cultivar Chardonnay.</title>
        <authorList>
            <person name="Roach M.J."/>
            <person name="Johnson D.L."/>
            <person name="Bohlmann J."/>
            <person name="van Vuuren H.J."/>
            <person name="Jones S.J."/>
            <person name="Pretorius I.S."/>
            <person name="Schmidt S.A."/>
            <person name="Borneman A.R."/>
        </authorList>
    </citation>
    <scope>NUCLEOTIDE SEQUENCE [LARGE SCALE GENOMIC DNA]</scope>
    <source>
        <strain evidence="2">cv. Chardonnay</strain>
        <tissue evidence="1">Leaf</tissue>
    </source>
</reference>
<dbReference type="EMBL" id="QGNW01000262">
    <property type="protein sequence ID" value="RVW80725.1"/>
    <property type="molecule type" value="Genomic_DNA"/>
</dbReference>
<proteinExistence type="predicted"/>
<protein>
    <submittedName>
        <fullName evidence="1">Uncharacterized protein</fullName>
    </submittedName>
</protein>
<sequence>MSLTGRRERVLGLVGPVAAEGGDLNGEGISSPRARAQLPEVEKGSGDADLLVRGKRLRFSAASPSEASVVPKSGSLTDEALRDEASRWQQWGDGPRGGRDPRVVEGRGDEFEILLQDLEGRGCRWDDSCLARFSKFLGFLTEGFEGEILNLLLRNKRRREQNIKKDISGSTKFDRELKKLEWSINYKGRGKEKSLVRDGGDRISKP</sequence>
<dbReference type="AlphaFoldDB" id="A0A438H8A9"/>
<gene>
    <name evidence="1" type="ORF">CK203_053943</name>
</gene>
<accession>A0A438H8A9</accession>
<evidence type="ECO:0000313" key="2">
    <source>
        <dbReference type="Proteomes" id="UP000288805"/>
    </source>
</evidence>
<comment type="caution">
    <text evidence="1">The sequence shown here is derived from an EMBL/GenBank/DDBJ whole genome shotgun (WGS) entry which is preliminary data.</text>
</comment>
<organism evidence="1 2">
    <name type="scientific">Vitis vinifera</name>
    <name type="common">Grape</name>
    <dbReference type="NCBI Taxonomy" id="29760"/>
    <lineage>
        <taxon>Eukaryota</taxon>
        <taxon>Viridiplantae</taxon>
        <taxon>Streptophyta</taxon>
        <taxon>Embryophyta</taxon>
        <taxon>Tracheophyta</taxon>
        <taxon>Spermatophyta</taxon>
        <taxon>Magnoliopsida</taxon>
        <taxon>eudicotyledons</taxon>
        <taxon>Gunneridae</taxon>
        <taxon>Pentapetalae</taxon>
        <taxon>rosids</taxon>
        <taxon>Vitales</taxon>
        <taxon>Vitaceae</taxon>
        <taxon>Viteae</taxon>
        <taxon>Vitis</taxon>
    </lineage>
</organism>